<dbReference type="EMBL" id="KB293381">
    <property type="protein sequence ID" value="ELU16027.1"/>
    <property type="molecule type" value="Genomic_DNA"/>
</dbReference>
<accession>R7VBT7</accession>
<organism evidence="2">
    <name type="scientific">Capitella teleta</name>
    <name type="common">Polychaete worm</name>
    <dbReference type="NCBI Taxonomy" id="283909"/>
    <lineage>
        <taxon>Eukaryota</taxon>
        <taxon>Metazoa</taxon>
        <taxon>Spiralia</taxon>
        <taxon>Lophotrochozoa</taxon>
        <taxon>Annelida</taxon>
        <taxon>Polychaeta</taxon>
        <taxon>Sedentaria</taxon>
        <taxon>Scolecida</taxon>
        <taxon>Capitellidae</taxon>
        <taxon>Capitella</taxon>
    </lineage>
</organism>
<dbReference type="GO" id="GO:0005891">
    <property type="term" value="C:voltage-gated calcium channel complex"/>
    <property type="evidence" value="ECO:0007669"/>
    <property type="project" value="TreeGrafter"/>
</dbReference>
<sequence length="329" mass="37362">MYPRIMLSLLGRLRTDLTIIRRQSGTTLCLFEGASMMVNDFLLVGLVIFLFSQTTLASNADSYELTERLRSYVNHRLGVEKMQTHLDSLSFSRTPVIPEELLATVSESLNKKFTEKISVVRRIRDEIEQLWMTLPRRSSLPKCCSSLNTIEIDTNFQQKIIQVMKENLHLYPSIKFQYVGTEEGVTTVYPRFKSCSSTYDPRFRPWYVEAATPESKDVVVVIDTSGSMSNPYSSRVLMDIAKEAANTVITTLNPNDRVGIVSFSERARTATEGNNILKCKRTELALATPQNKEYLKSYVNNLRPNGTTFYGRALSRAFDYFNDSNSTGS</sequence>
<dbReference type="OrthoDB" id="6286141at2759"/>
<dbReference type="PANTHER" id="PTHR10166:SF66">
    <property type="entry name" value="VWFA AND CACHE DOMAIN-CONTAINING PROTEIN CG16868"/>
    <property type="match status" value="1"/>
</dbReference>
<dbReference type="PROSITE" id="PS50234">
    <property type="entry name" value="VWFA"/>
    <property type="match status" value="1"/>
</dbReference>
<dbReference type="InterPro" id="IPR002035">
    <property type="entry name" value="VWF_A"/>
</dbReference>
<dbReference type="Pfam" id="PF13519">
    <property type="entry name" value="VWA_2"/>
    <property type="match status" value="1"/>
</dbReference>
<name>R7VBT7_CAPTE</name>
<dbReference type="EnsemblMetazoa" id="CapteT193020">
    <property type="protein sequence ID" value="CapteP193020"/>
    <property type="gene ID" value="CapteG193020"/>
</dbReference>
<keyword evidence="4" id="KW-1185">Reference proteome</keyword>
<dbReference type="OMA" id="RIHGGCK"/>
<dbReference type="GO" id="GO:0005245">
    <property type="term" value="F:voltage-gated calcium channel activity"/>
    <property type="evidence" value="ECO:0007669"/>
    <property type="project" value="TreeGrafter"/>
</dbReference>
<dbReference type="EMBL" id="AMQN01017673">
    <property type="status" value="NOT_ANNOTATED_CDS"/>
    <property type="molecule type" value="Genomic_DNA"/>
</dbReference>
<dbReference type="SUPFAM" id="SSF53300">
    <property type="entry name" value="vWA-like"/>
    <property type="match status" value="1"/>
</dbReference>
<feature type="domain" description="VWFA" evidence="1">
    <location>
        <begin position="217"/>
        <end position="329"/>
    </location>
</feature>
<dbReference type="InterPro" id="IPR051173">
    <property type="entry name" value="Ca_channel_alpha-2/delta"/>
</dbReference>
<evidence type="ECO:0000259" key="1">
    <source>
        <dbReference type="PROSITE" id="PS50234"/>
    </source>
</evidence>
<dbReference type="Proteomes" id="UP000014760">
    <property type="component" value="Unassembled WGS sequence"/>
</dbReference>
<proteinExistence type="predicted"/>
<evidence type="ECO:0000313" key="3">
    <source>
        <dbReference type="EnsemblMetazoa" id="CapteP193020"/>
    </source>
</evidence>
<reference evidence="2 4" key="2">
    <citation type="journal article" date="2013" name="Nature">
        <title>Insights into bilaterian evolution from three spiralian genomes.</title>
        <authorList>
            <person name="Simakov O."/>
            <person name="Marletaz F."/>
            <person name="Cho S.J."/>
            <person name="Edsinger-Gonzales E."/>
            <person name="Havlak P."/>
            <person name="Hellsten U."/>
            <person name="Kuo D.H."/>
            <person name="Larsson T."/>
            <person name="Lv J."/>
            <person name="Arendt D."/>
            <person name="Savage R."/>
            <person name="Osoegawa K."/>
            <person name="de Jong P."/>
            <person name="Grimwood J."/>
            <person name="Chapman J.A."/>
            <person name="Shapiro H."/>
            <person name="Aerts A."/>
            <person name="Otillar R.P."/>
            <person name="Terry A.Y."/>
            <person name="Boore J.L."/>
            <person name="Grigoriev I.V."/>
            <person name="Lindberg D.R."/>
            <person name="Seaver E.C."/>
            <person name="Weisblat D.A."/>
            <person name="Putnam N.H."/>
            <person name="Rokhsar D.S."/>
        </authorList>
    </citation>
    <scope>NUCLEOTIDE SEQUENCE</scope>
    <source>
        <strain evidence="2 4">I ESC-2004</strain>
    </source>
</reference>
<dbReference type="HOGENOM" id="CLU_845284_0_0_1"/>
<gene>
    <name evidence="2" type="ORF">CAPTEDRAFT_193020</name>
</gene>
<dbReference type="Gene3D" id="3.40.50.410">
    <property type="entry name" value="von Willebrand factor, type A domain"/>
    <property type="match status" value="1"/>
</dbReference>
<dbReference type="InterPro" id="IPR036465">
    <property type="entry name" value="vWFA_dom_sf"/>
</dbReference>
<evidence type="ECO:0000313" key="2">
    <source>
        <dbReference type="EMBL" id="ELU16027.1"/>
    </source>
</evidence>
<dbReference type="PANTHER" id="PTHR10166">
    <property type="entry name" value="VOLTAGE-DEPENDENT CALCIUM CHANNEL SUBUNIT ALPHA-2/DELTA-RELATED"/>
    <property type="match status" value="1"/>
</dbReference>
<dbReference type="STRING" id="283909.R7VBT7"/>
<evidence type="ECO:0000313" key="4">
    <source>
        <dbReference type="Proteomes" id="UP000014760"/>
    </source>
</evidence>
<protein>
    <recommendedName>
        <fullName evidence="1">VWFA domain-containing protein</fullName>
    </recommendedName>
</protein>
<reference evidence="3" key="3">
    <citation type="submission" date="2015-06" db="UniProtKB">
        <authorList>
            <consortium name="EnsemblMetazoa"/>
        </authorList>
    </citation>
    <scope>IDENTIFICATION</scope>
</reference>
<reference evidence="4" key="1">
    <citation type="submission" date="2012-12" db="EMBL/GenBank/DDBJ databases">
        <authorList>
            <person name="Hellsten U."/>
            <person name="Grimwood J."/>
            <person name="Chapman J.A."/>
            <person name="Shapiro H."/>
            <person name="Aerts A."/>
            <person name="Otillar R.P."/>
            <person name="Terry A.Y."/>
            <person name="Boore J.L."/>
            <person name="Simakov O."/>
            <person name="Marletaz F."/>
            <person name="Cho S.-J."/>
            <person name="Edsinger-Gonzales E."/>
            <person name="Havlak P."/>
            <person name="Kuo D.-H."/>
            <person name="Larsson T."/>
            <person name="Lv J."/>
            <person name="Arendt D."/>
            <person name="Savage R."/>
            <person name="Osoegawa K."/>
            <person name="de Jong P."/>
            <person name="Lindberg D.R."/>
            <person name="Seaver E.C."/>
            <person name="Weisblat D.A."/>
            <person name="Putnam N.H."/>
            <person name="Grigoriev I.V."/>
            <person name="Rokhsar D.S."/>
        </authorList>
    </citation>
    <scope>NUCLEOTIDE SEQUENCE</scope>
    <source>
        <strain evidence="4">I ESC-2004</strain>
    </source>
</reference>
<dbReference type="AlphaFoldDB" id="R7VBT7"/>